<feature type="chain" id="PRO_5039023588" evidence="2">
    <location>
        <begin position="25"/>
        <end position="303"/>
    </location>
</feature>
<accession>A0A068VRH9</accession>
<dbReference type="InterPro" id="IPR001320">
    <property type="entry name" value="Iontro_rcpt_C"/>
</dbReference>
<dbReference type="RefSeq" id="WP_013162126.1">
    <property type="nucleotide sequence ID" value="NZ_HG975475.1"/>
</dbReference>
<feature type="signal peptide" evidence="2">
    <location>
        <begin position="1"/>
        <end position="24"/>
    </location>
</feature>
<sequence>MFISRFRRAAAVGLAAVTALSATACSGSSSSSSSSASSALPSVSADSTLVNQVPEKFKTKGTLQVGTNATFAPIEFMAEDGKTIVGLDADLSKAVASKLGLQVQMQQAEFGTIILGVTSGKFDMGASGFTINSERIQQVNMVQYMKAGLRWAVQNGNPKKVDVNDLCGRTVSVQRDTVSADQLAEKAKACTDAGKAAITQVVEDDQSKTTTDLNSGKSDAMLADSPIVDYAIEQSNGSLEALGDMYDAAPYGIVLAKGDTDMANLVSKALASLKQDGTYQKILDKWGNSAGGVDDFAVNPTVS</sequence>
<evidence type="ECO:0000259" key="4">
    <source>
        <dbReference type="SMART" id="SM00079"/>
    </source>
</evidence>
<dbReference type="SMART" id="SM00079">
    <property type="entry name" value="PBPe"/>
    <property type="match status" value="1"/>
</dbReference>
<evidence type="ECO:0000256" key="1">
    <source>
        <dbReference type="ARBA" id="ARBA00022729"/>
    </source>
</evidence>
<dbReference type="InterPro" id="IPR001638">
    <property type="entry name" value="Solute-binding_3/MltF_N"/>
</dbReference>
<protein>
    <submittedName>
        <fullName evidence="5">Polar amino acid ABC transporter, binding protein component</fullName>
    </submittedName>
</protein>
<dbReference type="GO" id="GO:0015276">
    <property type="term" value="F:ligand-gated monoatomic ion channel activity"/>
    <property type="evidence" value="ECO:0007669"/>
    <property type="project" value="InterPro"/>
</dbReference>
<dbReference type="Gene3D" id="3.40.190.10">
    <property type="entry name" value="Periplasmic binding protein-like II"/>
    <property type="match status" value="2"/>
</dbReference>
<dbReference type="PANTHER" id="PTHR35936:SF17">
    <property type="entry name" value="ARGININE-BINDING EXTRACELLULAR PROTEIN ARTP"/>
    <property type="match status" value="1"/>
</dbReference>
<dbReference type="Pfam" id="PF00497">
    <property type="entry name" value="SBP_bac_3"/>
    <property type="match status" value="1"/>
</dbReference>
<dbReference type="PANTHER" id="PTHR35936">
    <property type="entry name" value="MEMBRANE-BOUND LYTIC MUREIN TRANSGLYCOSYLASE F"/>
    <property type="match status" value="1"/>
</dbReference>
<dbReference type="GO" id="GO:0016020">
    <property type="term" value="C:membrane"/>
    <property type="evidence" value="ECO:0007669"/>
    <property type="project" value="InterPro"/>
</dbReference>
<reference evidence="5" key="1">
    <citation type="submission" date="2014-08" db="EMBL/GenBank/DDBJ databases">
        <authorList>
            <person name="Falentin Helene"/>
        </authorList>
    </citation>
    <scope>NUCLEOTIDE SEQUENCE</scope>
</reference>
<name>A0A068VRH9_PROFF</name>
<proteinExistence type="predicted"/>
<evidence type="ECO:0000313" key="5">
    <source>
        <dbReference type="EMBL" id="CEP26401.1"/>
    </source>
</evidence>
<dbReference type="AlphaFoldDB" id="A0A068VRH9"/>
<evidence type="ECO:0000259" key="3">
    <source>
        <dbReference type="SMART" id="SM00062"/>
    </source>
</evidence>
<dbReference type="GeneID" id="61221178"/>
<evidence type="ECO:0000256" key="2">
    <source>
        <dbReference type="SAM" id="SignalP"/>
    </source>
</evidence>
<dbReference type="SMART" id="SM00062">
    <property type="entry name" value="PBPb"/>
    <property type="match status" value="1"/>
</dbReference>
<gene>
    <name evidence="5" type="ORF">PFCIRM138_07330</name>
</gene>
<organism evidence="5">
    <name type="scientific">Propionibacterium freudenreichii subsp. freudenreichii</name>
    <dbReference type="NCBI Taxonomy" id="66712"/>
    <lineage>
        <taxon>Bacteria</taxon>
        <taxon>Bacillati</taxon>
        <taxon>Actinomycetota</taxon>
        <taxon>Actinomycetes</taxon>
        <taxon>Propionibacteriales</taxon>
        <taxon>Propionibacteriaceae</taxon>
        <taxon>Propionibacterium</taxon>
    </lineage>
</organism>
<feature type="domain" description="Solute-binding protein family 3/N-terminal" evidence="3">
    <location>
        <begin position="62"/>
        <end position="290"/>
    </location>
</feature>
<dbReference type="SUPFAM" id="SSF53850">
    <property type="entry name" value="Periplasmic binding protein-like II"/>
    <property type="match status" value="1"/>
</dbReference>
<dbReference type="EMBL" id="LM676409">
    <property type="protein sequence ID" value="CEP26401.1"/>
    <property type="molecule type" value="Genomic_DNA"/>
</dbReference>
<dbReference type="CDD" id="cd01004">
    <property type="entry name" value="PBP2_MidA_like"/>
    <property type="match status" value="1"/>
</dbReference>
<keyword evidence="1 2" id="KW-0732">Signal</keyword>
<dbReference type="PROSITE" id="PS51257">
    <property type="entry name" value="PROKAR_LIPOPROTEIN"/>
    <property type="match status" value="1"/>
</dbReference>
<feature type="domain" description="Ionotropic glutamate receptor C-terminal" evidence="4">
    <location>
        <begin position="62"/>
        <end position="289"/>
    </location>
</feature>